<keyword evidence="2" id="KW-1185">Reference proteome</keyword>
<evidence type="ECO:0000313" key="2">
    <source>
        <dbReference type="Proteomes" id="UP000257109"/>
    </source>
</evidence>
<reference evidence="1" key="1">
    <citation type="submission" date="2018-05" db="EMBL/GenBank/DDBJ databases">
        <title>Draft genome of Mucuna pruriens seed.</title>
        <authorList>
            <person name="Nnadi N.E."/>
            <person name="Vos R."/>
            <person name="Hasami M.H."/>
            <person name="Devisetty U.K."/>
            <person name="Aguiy J.C."/>
        </authorList>
    </citation>
    <scope>NUCLEOTIDE SEQUENCE [LARGE SCALE GENOMIC DNA]</scope>
    <source>
        <strain evidence="1">JCA_2017</strain>
    </source>
</reference>
<protein>
    <submittedName>
        <fullName evidence="1">Uncharacterized protein</fullName>
    </submittedName>
</protein>
<dbReference type="AlphaFoldDB" id="A0A371E3R2"/>
<sequence length="188" mass="21553">MPIIVQIPTPFPYTDIKIIPRRHDVEVQSSVDKSEQPKDGSRVEAIVVTNIFEVSEITCNDIIYTLEELRKENLAKSTKMKRKEVIKDETIKEGKTSKGEVANEKKEKKREVLDEEALEFLNLNNAHLKPLWGIIDNITANNYPMFTNEEILDEGKGQSKTLHISGKCFDQIVARVVDRQWILNECDA</sequence>
<dbReference type="OrthoDB" id="1430331at2759"/>
<feature type="non-terminal residue" evidence="1">
    <location>
        <position position="1"/>
    </location>
</feature>
<name>A0A371E3R2_MUCPR</name>
<comment type="caution">
    <text evidence="1">The sequence shown here is derived from an EMBL/GenBank/DDBJ whole genome shotgun (WGS) entry which is preliminary data.</text>
</comment>
<gene>
    <name evidence="1" type="ORF">CR513_61161</name>
</gene>
<evidence type="ECO:0000313" key="1">
    <source>
        <dbReference type="EMBL" id="RDX60674.1"/>
    </source>
</evidence>
<dbReference type="Proteomes" id="UP000257109">
    <property type="component" value="Unassembled WGS sequence"/>
</dbReference>
<organism evidence="1 2">
    <name type="scientific">Mucuna pruriens</name>
    <name type="common">Velvet bean</name>
    <name type="synonym">Dolichos pruriens</name>
    <dbReference type="NCBI Taxonomy" id="157652"/>
    <lineage>
        <taxon>Eukaryota</taxon>
        <taxon>Viridiplantae</taxon>
        <taxon>Streptophyta</taxon>
        <taxon>Embryophyta</taxon>
        <taxon>Tracheophyta</taxon>
        <taxon>Spermatophyta</taxon>
        <taxon>Magnoliopsida</taxon>
        <taxon>eudicotyledons</taxon>
        <taxon>Gunneridae</taxon>
        <taxon>Pentapetalae</taxon>
        <taxon>rosids</taxon>
        <taxon>fabids</taxon>
        <taxon>Fabales</taxon>
        <taxon>Fabaceae</taxon>
        <taxon>Papilionoideae</taxon>
        <taxon>50 kb inversion clade</taxon>
        <taxon>NPAAA clade</taxon>
        <taxon>indigoferoid/millettioid clade</taxon>
        <taxon>Phaseoleae</taxon>
        <taxon>Mucuna</taxon>
    </lineage>
</organism>
<dbReference type="EMBL" id="QJKJ01016664">
    <property type="protein sequence ID" value="RDX60674.1"/>
    <property type="molecule type" value="Genomic_DNA"/>
</dbReference>
<proteinExistence type="predicted"/>
<accession>A0A371E3R2</accession>